<proteinExistence type="predicted"/>
<feature type="compositionally biased region" description="Low complexity" evidence="1">
    <location>
        <begin position="53"/>
        <end position="62"/>
    </location>
</feature>
<organism evidence="2 3">
    <name type="scientific">Lactuca saligna</name>
    <name type="common">Willowleaf lettuce</name>
    <dbReference type="NCBI Taxonomy" id="75948"/>
    <lineage>
        <taxon>Eukaryota</taxon>
        <taxon>Viridiplantae</taxon>
        <taxon>Streptophyta</taxon>
        <taxon>Embryophyta</taxon>
        <taxon>Tracheophyta</taxon>
        <taxon>Spermatophyta</taxon>
        <taxon>Magnoliopsida</taxon>
        <taxon>eudicotyledons</taxon>
        <taxon>Gunneridae</taxon>
        <taxon>Pentapetalae</taxon>
        <taxon>asterids</taxon>
        <taxon>campanulids</taxon>
        <taxon>Asterales</taxon>
        <taxon>Asteraceae</taxon>
        <taxon>Cichorioideae</taxon>
        <taxon>Cichorieae</taxon>
        <taxon>Lactucinae</taxon>
        <taxon>Lactuca</taxon>
    </lineage>
</organism>
<keyword evidence="3" id="KW-1185">Reference proteome</keyword>
<sequence>MFSVANELQPPTWLPTVAMVTRGGDNSSTNICNDNVLSSLVIRQQGEVVVAFRSRSGGNSSSRVHRSNTRHSGGGVIPTPMAARRLTDSPTIGSRRRLTEEEKKNWWQQQMSVDRSFHRLENERNFGDGG</sequence>
<reference evidence="2" key="1">
    <citation type="submission" date="2023-04" db="EMBL/GenBank/DDBJ databases">
        <authorList>
            <person name="Vijverberg K."/>
            <person name="Xiong W."/>
            <person name="Schranz E."/>
        </authorList>
    </citation>
    <scope>NUCLEOTIDE SEQUENCE</scope>
</reference>
<gene>
    <name evidence="2" type="ORF">LSALG_LOCUS21213</name>
</gene>
<name>A0AA35YWM1_LACSI</name>
<protein>
    <submittedName>
        <fullName evidence="2">Uncharacterized protein</fullName>
    </submittedName>
</protein>
<accession>A0AA35YWM1</accession>
<evidence type="ECO:0000313" key="3">
    <source>
        <dbReference type="Proteomes" id="UP001177003"/>
    </source>
</evidence>
<evidence type="ECO:0000256" key="1">
    <source>
        <dbReference type="SAM" id="MobiDB-lite"/>
    </source>
</evidence>
<evidence type="ECO:0000313" key="2">
    <source>
        <dbReference type="EMBL" id="CAI9281520.1"/>
    </source>
</evidence>
<feature type="region of interest" description="Disordered" evidence="1">
    <location>
        <begin position="53"/>
        <end position="109"/>
    </location>
</feature>
<dbReference type="Proteomes" id="UP001177003">
    <property type="component" value="Chromosome 4"/>
</dbReference>
<dbReference type="AlphaFoldDB" id="A0AA35YWM1"/>
<dbReference type="EMBL" id="OX465080">
    <property type="protein sequence ID" value="CAI9281520.1"/>
    <property type="molecule type" value="Genomic_DNA"/>
</dbReference>